<evidence type="ECO:0000256" key="3">
    <source>
        <dbReference type="SAM" id="SignalP"/>
    </source>
</evidence>
<feature type="compositionally biased region" description="Gly residues" evidence="1">
    <location>
        <begin position="238"/>
        <end position="256"/>
    </location>
</feature>
<evidence type="ECO:0000313" key="6">
    <source>
        <dbReference type="Proteomes" id="UP000184395"/>
    </source>
</evidence>
<reference evidence="5 6" key="1">
    <citation type="submission" date="2016-11" db="EMBL/GenBank/DDBJ databases">
        <authorList>
            <person name="Jaros S."/>
            <person name="Januszkiewicz K."/>
            <person name="Wedrychowicz H."/>
        </authorList>
    </citation>
    <scope>NUCLEOTIDE SEQUENCE [LARGE SCALE GENOMIC DNA]</scope>
    <source>
        <strain evidence="5 6">LMG 20594</strain>
    </source>
</reference>
<feature type="signal peptide" evidence="3">
    <location>
        <begin position="1"/>
        <end position="24"/>
    </location>
</feature>
<proteinExistence type="predicted"/>
<keyword evidence="2" id="KW-1133">Transmembrane helix</keyword>
<dbReference type="RefSeq" id="WP_073427516.1">
    <property type="nucleotide sequence ID" value="NZ_CADFGY010000001.1"/>
</dbReference>
<sequence>MKQHLVRCICTAAGLLALPAAVYAQSQAYTNGPVNVRAGPAPDYPIVTQLPGGVPVSVMGCLSNYEWCDVAAPNLRGWVYAARLSYPYQGSNVPLINYGLVIGLPIVTFSIGSYWGNYYRGRPWYGQQSRWVHHPPPPPPPRPGAGRPPGWRPSGGPPPGHSGGRPPGDRPPGHVGGRPSGDRPHGNAGGRPPGGSPQGHVSGRPSGDRSQGNAGGRPPSGQPREHAGGRHQAEPSGNRGGGSRGAAQGGGGGRPQGGPPPGGANRPPGGGNSGNGRQ</sequence>
<feature type="compositionally biased region" description="Basic and acidic residues" evidence="1">
    <location>
        <begin position="223"/>
        <end position="233"/>
    </location>
</feature>
<feature type="domain" description="SH3b" evidence="4">
    <location>
        <begin position="24"/>
        <end position="88"/>
    </location>
</feature>
<feature type="compositionally biased region" description="Gly residues" evidence="1">
    <location>
        <begin position="268"/>
        <end position="278"/>
    </location>
</feature>
<dbReference type="EMBL" id="FRAB01000004">
    <property type="protein sequence ID" value="SHJ61259.1"/>
    <property type="molecule type" value="Genomic_DNA"/>
</dbReference>
<organism evidence="5 6">
    <name type="scientific">Paraburkholderia terricola</name>
    <dbReference type="NCBI Taxonomy" id="169427"/>
    <lineage>
        <taxon>Bacteria</taxon>
        <taxon>Pseudomonadati</taxon>
        <taxon>Pseudomonadota</taxon>
        <taxon>Betaproteobacteria</taxon>
        <taxon>Burkholderiales</taxon>
        <taxon>Burkholderiaceae</taxon>
        <taxon>Paraburkholderia</taxon>
    </lineage>
</organism>
<dbReference type="Proteomes" id="UP000184395">
    <property type="component" value="Unassembled WGS sequence"/>
</dbReference>
<feature type="transmembrane region" description="Helical" evidence="2">
    <location>
        <begin position="95"/>
        <end position="115"/>
    </location>
</feature>
<dbReference type="STRING" id="169427.SAMN05192548_100441"/>
<dbReference type="Pfam" id="PF08239">
    <property type="entry name" value="SH3_3"/>
    <property type="match status" value="1"/>
</dbReference>
<evidence type="ECO:0000259" key="4">
    <source>
        <dbReference type="SMART" id="SM00287"/>
    </source>
</evidence>
<dbReference type="AlphaFoldDB" id="A0A1M6KQP1"/>
<feature type="region of interest" description="Disordered" evidence="1">
    <location>
        <begin position="133"/>
        <end position="278"/>
    </location>
</feature>
<feature type="chain" id="PRO_5009919028" evidence="3">
    <location>
        <begin position="25"/>
        <end position="278"/>
    </location>
</feature>
<dbReference type="Gene3D" id="2.30.30.40">
    <property type="entry name" value="SH3 Domains"/>
    <property type="match status" value="1"/>
</dbReference>
<name>A0A1M6KQP1_9BURK</name>
<keyword evidence="2" id="KW-0812">Transmembrane</keyword>
<feature type="compositionally biased region" description="Pro residues" evidence="1">
    <location>
        <begin position="134"/>
        <end position="143"/>
    </location>
</feature>
<evidence type="ECO:0000313" key="5">
    <source>
        <dbReference type="EMBL" id="SHJ61259.1"/>
    </source>
</evidence>
<feature type="compositionally biased region" description="Low complexity" evidence="1">
    <location>
        <begin position="144"/>
        <end position="154"/>
    </location>
</feature>
<gene>
    <name evidence="5" type="ORF">SAMN05192548_100441</name>
</gene>
<feature type="compositionally biased region" description="Gly residues" evidence="1">
    <location>
        <begin position="187"/>
        <end position="197"/>
    </location>
</feature>
<dbReference type="SMART" id="SM00287">
    <property type="entry name" value="SH3b"/>
    <property type="match status" value="1"/>
</dbReference>
<keyword evidence="2" id="KW-0472">Membrane</keyword>
<dbReference type="OrthoDB" id="8854384at2"/>
<evidence type="ECO:0000256" key="2">
    <source>
        <dbReference type="SAM" id="Phobius"/>
    </source>
</evidence>
<accession>A0A1M6KQP1</accession>
<dbReference type="InterPro" id="IPR003646">
    <property type="entry name" value="SH3-like_bac-type"/>
</dbReference>
<protein>
    <submittedName>
        <fullName evidence="5">Uncharacterized conserved protein YraI</fullName>
    </submittedName>
</protein>
<keyword evidence="3" id="KW-0732">Signal</keyword>
<evidence type="ECO:0000256" key="1">
    <source>
        <dbReference type="SAM" id="MobiDB-lite"/>
    </source>
</evidence>